<dbReference type="Pfam" id="PF04734">
    <property type="entry name" value="Ceramidase_alk"/>
    <property type="match status" value="1"/>
</dbReference>
<evidence type="ECO:0000313" key="3">
    <source>
        <dbReference type="Proteomes" id="UP000250369"/>
    </source>
</evidence>
<proteinExistence type="predicted"/>
<comment type="caution">
    <text evidence="2">The sequence shown here is derived from an EMBL/GenBank/DDBJ whole genome shotgun (WGS) entry which is preliminary data.</text>
</comment>
<sequence>MKAGIGTADITPDTGAHTSLYIGYRITEIVTPLRLKVCLLQDDGGEKAAIVSVETMCLYERVIDDIRSRIAEAAGMAKSRIFLNATHTHSSPYLNRSVQEYLQPSGLQFLDADYYAKVLSAAERAAREALSGLTDVRIKRSSAPVSGVACNRRVKLPDGTIGTRYGRGVSAELRALPDGLIDPDVYCVWFVDDREKVVGSLLHYACHATSYNRYDHISWDYPGYAAADVERELGGTCLFLQGCAGNISPGKYTVGEPLDDCIRLGRRVAEAAVSSYADARYAKGDGLLVECGKLPAELRILHTKEALEKMLGEEIAKFRKERELHPQRYGGADIVSLAARIGLVERYPGLRMPAEAAAVKIADVLLVFLPGEMFIESALALKKRFPETDALIMAYGDASLEYIPTREAFNEKGGYETCEEWCFSAPGNAEALESLAGGMMEKIICG</sequence>
<dbReference type="AlphaFoldDB" id="A0A329M0Y4"/>
<protein>
    <recommendedName>
        <fullName evidence="1">Neutral/alkaline non-lysosomal ceramidase N-terminal domain-containing protein</fullName>
    </recommendedName>
</protein>
<dbReference type="InterPro" id="IPR031329">
    <property type="entry name" value="NEUT/ALK_ceramidase_N"/>
</dbReference>
<dbReference type="EMBL" id="QMFB01000030">
    <property type="protein sequence ID" value="RAV13330.1"/>
    <property type="molecule type" value="Genomic_DNA"/>
</dbReference>
<keyword evidence="3" id="KW-1185">Reference proteome</keyword>
<reference evidence="2 3" key="1">
    <citation type="journal article" date="2009" name="Int. J. Syst. Evol. Microbiol.">
        <title>Paenibacillus contaminans sp. nov., isolated from a contaminated laboratory plate.</title>
        <authorList>
            <person name="Chou J.H."/>
            <person name="Lee J.H."/>
            <person name="Lin M.C."/>
            <person name="Chang P.S."/>
            <person name="Arun A.B."/>
            <person name="Young C.C."/>
            <person name="Chen W.M."/>
        </authorList>
    </citation>
    <scope>NUCLEOTIDE SEQUENCE [LARGE SCALE GENOMIC DNA]</scope>
    <source>
        <strain evidence="2 3">CKOBP-6</strain>
    </source>
</reference>
<dbReference type="RefSeq" id="WP_113035394.1">
    <property type="nucleotide sequence ID" value="NZ_QMFB01000030.1"/>
</dbReference>
<evidence type="ECO:0000259" key="1">
    <source>
        <dbReference type="Pfam" id="PF04734"/>
    </source>
</evidence>
<dbReference type="Proteomes" id="UP000250369">
    <property type="component" value="Unassembled WGS sequence"/>
</dbReference>
<accession>A0A329M0Y4</accession>
<gene>
    <name evidence="2" type="ORF">DQG23_33530</name>
</gene>
<evidence type="ECO:0000313" key="2">
    <source>
        <dbReference type="EMBL" id="RAV13330.1"/>
    </source>
</evidence>
<organism evidence="2 3">
    <name type="scientific">Paenibacillus contaminans</name>
    <dbReference type="NCBI Taxonomy" id="450362"/>
    <lineage>
        <taxon>Bacteria</taxon>
        <taxon>Bacillati</taxon>
        <taxon>Bacillota</taxon>
        <taxon>Bacilli</taxon>
        <taxon>Bacillales</taxon>
        <taxon>Paenibacillaceae</taxon>
        <taxon>Paenibacillus</taxon>
    </lineage>
</organism>
<name>A0A329M0Y4_9BACL</name>
<feature type="domain" description="Neutral/alkaline non-lysosomal ceramidase N-terminal" evidence="1">
    <location>
        <begin position="4"/>
        <end position="235"/>
    </location>
</feature>
<dbReference type="OrthoDB" id="622550at2"/>